<evidence type="ECO:0008006" key="4">
    <source>
        <dbReference type="Google" id="ProtNLM"/>
    </source>
</evidence>
<keyword evidence="1" id="KW-0732">Signal</keyword>
<sequence>MANFQVFLMTIVACTVILQAKGLDLYRRRFYDVPMRRYDARDLYDAPLRTDDAIDLYERETTACVDKNPGYCGMFRRMCIITNNDKFVNVKNRERFVYDVCPRTCGECGKK</sequence>
<evidence type="ECO:0000313" key="3">
    <source>
        <dbReference type="Proteomes" id="UP000275408"/>
    </source>
</evidence>
<reference evidence="2 3" key="1">
    <citation type="journal article" date="2018" name="Sci. Rep.">
        <title>Comparative analysis of the Pocillopora damicornis genome highlights role of immune system in coral evolution.</title>
        <authorList>
            <person name="Cunning R."/>
            <person name="Bay R.A."/>
            <person name="Gillette P."/>
            <person name="Baker A.C."/>
            <person name="Traylor-Knowles N."/>
        </authorList>
    </citation>
    <scope>NUCLEOTIDE SEQUENCE [LARGE SCALE GENOMIC DNA]</scope>
    <source>
        <strain evidence="2">RSMAS</strain>
        <tissue evidence="2">Whole animal</tissue>
    </source>
</reference>
<dbReference type="EMBL" id="RCHS01000860">
    <property type="protein sequence ID" value="RMX56374.1"/>
    <property type="molecule type" value="Genomic_DNA"/>
</dbReference>
<feature type="chain" id="PRO_5017994615" description="ShKT domain-containing protein" evidence="1">
    <location>
        <begin position="23"/>
        <end position="111"/>
    </location>
</feature>
<evidence type="ECO:0000256" key="1">
    <source>
        <dbReference type="SAM" id="SignalP"/>
    </source>
</evidence>
<accession>A0A3M6US31</accession>
<proteinExistence type="predicted"/>
<feature type="signal peptide" evidence="1">
    <location>
        <begin position="1"/>
        <end position="22"/>
    </location>
</feature>
<keyword evidence="3" id="KW-1185">Reference proteome</keyword>
<name>A0A3M6US31_POCDA</name>
<evidence type="ECO:0000313" key="2">
    <source>
        <dbReference type="EMBL" id="RMX56374.1"/>
    </source>
</evidence>
<dbReference type="OrthoDB" id="10452823at2759"/>
<organism evidence="2 3">
    <name type="scientific">Pocillopora damicornis</name>
    <name type="common">Cauliflower coral</name>
    <name type="synonym">Millepora damicornis</name>
    <dbReference type="NCBI Taxonomy" id="46731"/>
    <lineage>
        <taxon>Eukaryota</taxon>
        <taxon>Metazoa</taxon>
        <taxon>Cnidaria</taxon>
        <taxon>Anthozoa</taxon>
        <taxon>Hexacorallia</taxon>
        <taxon>Scleractinia</taxon>
        <taxon>Astrocoeniina</taxon>
        <taxon>Pocilloporidae</taxon>
        <taxon>Pocillopora</taxon>
    </lineage>
</organism>
<protein>
    <recommendedName>
        <fullName evidence="4">ShKT domain-containing protein</fullName>
    </recommendedName>
</protein>
<gene>
    <name evidence="2" type="ORF">pdam_00004426</name>
</gene>
<dbReference type="Proteomes" id="UP000275408">
    <property type="component" value="Unassembled WGS sequence"/>
</dbReference>
<comment type="caution">
    <text evidence="2">The sequence shown here is derived from an EMBL/GenBank/DDBJ whole genome shotgun (WGS) entry which is preliminary data.</text>
</comment>
<dbReference type="AlphaFoldDB" id="A0A3M6US31"/>